<dbReference type="Gene3D" id="1.10.101.10">
    <property type="entry name" value="PGBD-like superfamily/PGBD"/>
    <property type="match status" value="1"/>
</dbReference>
<proteinExistence type="inferred from homology"/>
<dbReference type="RefSeq" id="WP_015596302.1">
    <property type="nucleotide sequence ID" value="NC_021172.1"/>
</dbReference>
<dbReference type="GO" id="GO:0009253">
    <property type="term" value="P:peptidoglycan catabolic process"/>
    <property type="evidence" value="ECO:0007669"/>
    <property type="project" value="InterPro"/>
</dbReference>
<dbReference type="EMBL" id="CP005587">
    <property type="protein sequence ID" value="AGK56264.1"/>
    <property type="molecule type" value="Genomic_DNA"/>
</dbReference>
<dbReference type="SMART" id="SM00644">
    <property type="entry name" value="Ami_2"/>
    <property type="match status" value="1"/>
</dbReference>
<keyword evidence="8" id="KW-1185">Reference proteome</keyword>
<dbReference type="STRING" id="670307.HYPDE_22888"/>
<feature type="domain" description="N-acetylmuramoyl-L-alanine amidase" evidence="6">
    <location>
        <begin position="16"/>
        <end position="153"/>
    </location>
</feature>
<dbReference type="eggNOG" id="COG3023">
    <property type="taxonomic scope" value="Bacteria"/>
</dbReference>
<dbReference type="Proteomes" id="UP000005952">
    <property type="component" value="Chromosome"/>
</dbReference>
<dbReference type="SUPFAM" id="SSF55846">
    <property type="entry name" value="N-acetylmuramoyl-L-alanine amidase-like"/>
    <property type="match status" value="1"/>
</dbReference>
<reference evidence="7 8" key="1">
    <citation type="journal article" date="2013" name="Genome Announc.">
        <title>Genome sequences for three denitrifying bacterial strains isolated from a uranium- and nitrate-contaminated subsurface environment.</title>
        <authorList>
            <person name="Venkatramanan R."/>
            <person name="Prakash O."/>
            <person name="Woyke T."/>
            <person name="Chain P."/>
            <person name="Goodwin L.A."/>
            <person name="Watson D."/>
            <person name="Brooks S."/>
            <person name="Kostka J.E."/>
            <person name="Green S.J."/>
        </authorList>
    </citation>
    <scope>NUCLEOTIDE SEQUENCE [LARGE SCALE GENOMIC DNA]</scope>
    <source>
        <strain evidence="7 8">1NES1</strain>
    </source>
</reference>
<dbReference type="Pfam" id="PF01471">
    <property type="entry name" value="PG_binding_1"/>
    <property type="match status" value="1"/>
</dbReference>
<dbReference type="PANTHER" id="PTHR30417">
    <property type="entry name" value="N-ACETYLMURAMOYL-L-ALANINE AMIDASE AMID"/>
    <property type="match status" value="1"/>
</dbReference>
<comment type="similarity">
    <text evidence="2">Belongs to the N-acetylmuramoyl-L-alanine amidase 2 family.</text>
</comment>
<name>N0AYP8_9HYPH</name>
<dbReference type="InterPro" id="IPR051206">
    <property type="entry name" value="NAMLAA_amidase_2"/>
</dbReference>
<evidence type="ECO:0000313" key="8">
    <source>
        <dbReference type="Proteomes" id="UP000005952"/>
    </source>
</evidence>
<evidence type="ECO:0000256" key="2">
    <source>
        <dbReference type="ARBA" id="ARBA00007553"/>
    </source>
</evidence>
<dbReference type="SUPFAM" id="SSF47090">
    <property type="entry name" value="PGBD-like"/>
    <property type="match status" value="1"/>
</dbReference>
<gene>
    <name evidence="7" type="ORF">HYPDE_22888</name>
</gene>
<dbReference type="GO" id="GO:0008745">
    <property type="term" value="F:N-acetylmuramoyl-L-alanine amidase activity"/>
    <property type="evidence" value="ECO:0007669"/>
    <property type="project" value="UniProtKB-EC"/>
</dbReference>
<keyword evidence="4" id="KW-0378">Hydrolase</keyword>
<dbReference type="CDD" id="cd06583">
    <property type="entry name" value="PGRP"/>
    <property type="match status" value="1"/>
</dbReference>
<dbReference type="GO" id="GO:0009254">
    <property type="term" value="P:peptidoglycan turnover"/>
    <property type="evidence" value="ECO:0007669"/>
    <property type="project" value="TreeGrafter"/>
</dbReference>
<dbReference type="HOGENOM" id="CLU_049290_2_2_5"/>
<evidence type="ECO:0000256" key="5">
    <source>
        <dbReference type="ARBA" id="ARBA00023316"/>
    </source>
</evidence>
<dbReference type="AlphaFoldDB" id="N0AYP8"/>
<dbReference type="InterPro" id="IPR002477">
    <property type="entry name" value="Peptidoglycan-bd-like"/>
</dbReference>
<dbReference type="Pfam" id="PF01510">
    <property type="entry name" value="Amidase_2"/>
    <property type="match status" value="1"/>
</dbReference>
<evidence type="ECO:0000256" key="4">
    <source>
        <dbReference type="ARBA" id="ARBA00022801"/>
    </source>
</evidence>
<dbReference type="GO" id="GO:0071555">
    <property type="term" value="P:cell wall organization"/>
    <property type="evidence" value="ECO:0007669"/>
    <property type="project" value="UniProtKB-KW"/>
</dbReference>
<comment type="catalytic activity">
    <reaction evidence="1">
        <text>Hydrolyzes the link between N-acetylmuramoyl residues and L-amino acid residues in certain cell-wall glycopeptides.</text>
        <dbReference type="EC" id="3.5.1.28"/>
    </reaction>
</comment>
<dbReference type="OrthoDB" id="9794842at2"/>
<dbReference type="GO" id="GO:0019867">
    <property type="term" value="C:outer membrane"/>
    <property type="evidence" value="ECO:0007669"/>
    <property type="project" value="TreeGrafter"/>
</dbReference>
<dbReference type="InterPro" id="IPR036365">
    <property type="entry name" value="PGBD-like_sf"/>
</dbReference>
<protein>
    <recommendedName>
        <fullName evidence="3">N-acetylmuramoyl-L-alanine amidase</fullName>
        <ecNumber evidence="3">3.5.1.28</ecNumber>
    </recommendedName>
</protein>
<dbReference type="InterPro" id="IPR036505">
    <property type="entry name" value="Amidase/PGRP_sf"/>
</dbReference>
<evidence type="ECO:0000259" key="6">
    <source>
        <dbReference type="SMART" id="SM00644"/>
    </source>
</evidence>
<dbReference type="PANTHER" id="PTHR30417:SF1">
    <property type="entry name" value="N-ACETYLMURAMOYL-L-ALANINE AMIDASE AMID"/>
    <property type="match status" value="1"/>
</dbReference>
<evidence type="ECO:0000313" key="7">
    <source>
        <dbReference type="EMBL" id="AGK56264.1"/>
    </source>
</evidence>
<dbReference type="Gene3D" id="3.40.80.10">
    <property type="entry name" value="Peptidoglycan recognition protein-like"/>
    <property type="match status" value="1"/>
</dbReference>
<keyword evidence="5" id="KW-0961">Cell wall biogenesis/degradation</keyword>
<organism evidence="7 8">
    <name type="scientific">Hyphomicrobium denitrificans 1NES1</name>
    <dbReference type="NCBI Taxonomy" id="670307"/>
    <lineage>
        <taxon>Bacteria</taxon>
        <taxon>Pseudomonadati</taxon>
        <taxon>Pseudomonadota</taxon>
        <taxon>Alphaproteobacteria</taxon>
        <taxon>Hyphomicrobiales</taxon>
        <taxon>Hyphomicrobiaceae</taxon>
        <taxon>Hyphomicrobium</taxon>
    </lineage>
</organism>
<dbReference type="InterPro" id="IPR036366">
    <property type="entry name" value="PGBDSf"/>
</dbReference>
<evidence type="ECO:0000256" key="3">
    <source>
        <dbReference type="ARBA" id="ARBA00011901"/>
    </source>
</evidence>
<sequence>MTFAADSHLVCSVHAAENREPRRGGVRPSLLILHYTGMSSAAKAIDWLARADSSVSCHYVVDEDGRITQLVPEGMRAWHAGASYWRGETDINSHSIGIEIQNPGHQHGYPDFPAAQMHAVIALGKDITRRHGMAADAVLAHSDIAPARKIDPGEKFNWMLLAREGLGLWVRPSLVRADDPGLGLGESGSRVAGVQEQLALYGYRVEPTGVLDETTNHVLKAFQAHFRPRRVDGRLDRSTELTLGRLVEASRRRVAA</sequence>
<accession>N0AYP8</accession>
<dbReference type="KEGG" id="hdt:HYPDE_22888"/>
<dbReference type="EC" id="3.5.1.28" evidence="3"/>
<dbReference type="InterPro" id="IPR002502">
    <property type="entry name" value="Amidase_domain"/>
</dbReference>
<evidence type="ECO:0000256" key="1">
    <source>
        <dbReference type="ARBA" id="ARBA00001561"/>
    </source>
</evidence>